<dbReference type="NCBIfam" id="TIGR02047">
    <property type="entry name" value="CadR-PbrR"/>
    <property type="match status" value="1"/>
</dbReference>
<dbReference type="SUPFAM" id="SSF46955">
    <property type="entry name" value="Putative DNA-binding domain"/>
    <property type="match status" value="1"/>
</dbReference>
<evidence type="ECO:0000313" key="3">
    <source>
        <dbReference type="EMBL" id="RBP38320.1"/>
    </source>
</evidence>
<dbReference type="GO" id="GO:0003677">
    <property type="term" value="F:DNA binding"/>
    <property type="evidence" value="ECO:0007669"/>
    <property type="project" value="UniProtKB-KW"/>
</dbReference>
<keyword evidence="4" id="KW-1185">Reference proteome</keyword>
<dbReference type="PANTHER" id="PTHR30204">
    <property type="entry name" value="REDOX-CYCLING DRUG-SENSING TRANSCRIPTIONAL ACTIVATOR SOXR"/>
    <property type="match status" value="1"/>
</dbReference>
<feature type="domain" description="HTH merR-type" evidence="2">
    <location>
        <begin position="2"/>
        <end position="71"/>
    </location>
</feature>
<evidence type="ECO:0000259" key="2">
    <source>
        <dbReference type="PROSITE" id="PS50937"/>
    </source>
</evidence>
<dbReference type="SMART" id="SM00422">
    <property type="entry name" value="HTH_MERR"/>
    <property type="match status" value="1"/>
</dbReference>
<accession>A0A366H948</accession>
<evidence type="ECO:0000313" key="4">
    <source>
        <dbReference type="Proteomes" id="UP000253628"/>
    </source>
</evidence>
<dbReference type="PRINTS" id="PR00040">
    <property type="entry name" value="HTHMERR"/>
</dbReference>
<proteinExistence type="predicted"/>
<dbReference type="RefSeq" id="WP_113933882.1">
    <property type="nucleotide sequence ID" value="NZ_JACCEU010000008.1"/>
</dbReference>
<dbReference type="PROSITE" id="PS50937">
    <property type="entry name" value="HTH_MERR_2"/>
    <property type="match status" value="1"/>
</dbReference>
<gene>
    <name evidence="3" type="ORF">DFR37_10784</name>
</gene>
<dbReference type="EMBL" id="QNRQ01000007">
    <property type="protein sequence ID" value="RBP38320.1"/>
    <property type="molecule type" value="Genomic_DNA"/>
</dbReference>
<protein>
    <submittedName>
        <fullName evidence="3">MerR family transcriptional regulator</fullName>
    </submittedName>
</protein>
<dbReference type="PANTHER" id="PTHR30204:SF92">
    <property type="entry name" value="HTH-TYPE TRANSCRIPTIONAL REGULATOR ZNTR"/>
    <property type="match status" value="1"/>
</dbReference>
<comment type="caution">
    <text evidence="3">The sequence shown here is derived from an EMBL/GenBank/DDBJ whole genome shotgun (WGS) entry which is preliminary data.</text>
</comment>
<dbReference type="InterPro" id="IPR011791">
    <property type="entry name" value="CadR-PbrR"/>
</dbReference>
<sequence length="143" mass="16467">MNIKIGELAKRTECQVETIRFYEKEGLLPEPFRSDGNYRLYGEEHVERLRFIRHCRTLDMALDDVRVLLKYRDTPDEDCARVNGLVDEHIAQIEIRVEELMQLKRHLITLREKCKIAKPAESCGILQALSDGSCHSVAGHSSS</sequence>
<dbReference type="InterPro" id="IPR000551">
    <property type="entry name" value="MerR-type_HTH_dom"/>
</dbReference>
<dbReference type="InterPro" id="IPR009061">
    <property type="entry name" value="DNA-bd_dom_put_sf"/>
</dbReference>
<dbReference type="AlphaFoldDB" id="A0A366H948"/>
<reference evidence="3 4" key="1">
    <citation type="submission" date="2018-06" db="EMBL/GenBank/DDBJ databases">
        <title>Genomic Encyclopedia of Type Strains, Phase IV (KMG-IV): sequencing the most valuable type-strain genomes for metagenomic binning, comparative biology and taxonomic classification.</title>
        <authorList>
            <person name="Goeker M."/>
        </authorList>
    </citation>
    <scope>NUCLEOTIDE SEQUENCE [LARGE SCALE GENOMIC DNA]</scope>
    <source>
        <strain evidence="3 4">DSM 25520</strain>
    </source>
</reference>
<evidence type="ECO:0000256" key="1">
    <source>
        <dbReference type="ARBA" id="ARBA00023125"/>
    </source>
</evidence>
<organism evidence="3 4">
    <name type="scientific">Eoetvoesiella caeni</name>
    <dbReference type="NCBI Taxonomy" id="645616"/>
    <lineage>
        <taxon>Bacteria</taxon>
        <taxon>Pseudomonadati</taxon>
        <taxon>Pseudomonadota</taxon>
        <taxon>Betaproteobacteria</taxon>
        <taxon>Burkholderiales</taxon>
        <taxon>Alcaligenaceae</taxon>
        <taxon>Eoetvoesiella</taxon>
    </lineage>
</organism>
<keyword evidence="1" id="KW-0238">DNA-binding</keyword>
<dbReference type="Proteomes" id="UP000253628">
    <property type="component" value="Unassembled WGS sequence"/>
</dbReference>
<dbReference type="GO" id="GO:0045893">
    <property type="term" value="P:positive regulation of DNA-templated transcription"/>
    <property type="evidence" value="ECO:0007669"/>
    <property type="project" value="InterPro"/>
</dbReference>
<dbReference type="OrthoDB" id="9808480at2"/>
<dbReference type="Gene3D" id="1.10.1660.10">
    <property type="match status" value="1"/>
</dbReference>
<dbReference type="Pfam" id="PF13411">
    <property type="entry name" value="MerR_1"/>
    <property type="match status" value="1"/>
</dbReference>
<dbReference type="GO" id="GO:0003700">
    <property type="term" value="F:DNA-binding transcription factor activity"/>
    <property type="evidence" value="ECO:0007669"/>
    <property type="project" value="InterPro"/>
</dbReference>
<dbReference type="CDD" id="cd04784">
    <property type="entry name" value="HTH_CadR-PbrR"/>
    <property type="match status" value="1"/>
</dbReference>
<name>A0A366H948_9BURK</name>
<dbReference type="GO" id="GO:0046872">
    <property type="term" value="F:metal ion binding"/>
    <property type="evidence" value="ECO:0007669"/>
    <property type="project" value="InterPro"/>
</dbReference>
<dbReference type="InterPro" id="IPR047057">
    <property type="entry name" value="MerR_fam"/>
</dbReference>